<proteinExistence type="predicted"/>
<evidence type="ECO:0000313" key="1">
    <source>
        <dbReference type="EMBL" id="MBB5572339.1"/>
    </source>
</evidence>
<dbReference type="Proteomes" id="UP000549882">
    <property type="component" value="Unassembled WGS sequence"/>
</dbReference>
<dbReference type="RefSeq" id="WP_107107847.1">
    <property type="nucleotide sequence ID" value="NZ_JACHBI010000001.1"/>
</dbReference>
<protein>
    <submittedName>
        <fullName evidence="1">Uncharacterized protein</fullName>
    </submittedName>
</protein>
<sequence>MAVVHISMDTKKSAAGALLPQDIELNILALELFYYACEATHNLQIPYMKDIGTSVVVDQITFSNPFDIWAVLKSIPVGIGRAVLDRTLYFRPEFAKRTAEAGKARQSEISAKLDNIRKANKLRDELLNSGGDADEITKLLAKILFDQDAKLEVHDANQRKEPSSLPYL</sequence>
<organism evidence="1 2">
    <name type="scientific">Rhizobium paranaense</name>
    <dbReference type="NCBI Taxonomy" id="1650438"/>
    <lineage>
        <taxon>Bacteria</taxon>
        <taxon>Pseudomonadati</taxon>
        <taxon>Pseudomonadota</taxon>
        <taxon>Alphaproteobacteria</taxon>
        <taxon>Hyphomicrobiales</taxon>
        <taxon>Rhizobiaceae</taxon>
        <taxon>Rhizobium/Agrobacterium group</taxon>
        <taxon>Rhizobium</taxon>
    </lineage>
</organism>
<keyword evidence="2" id="KW-1185">Reference proteome</keyword>
<comment type="caution">
    <text evidence="1">The sequence shown here is derived from an EMBL/GenBank/DDBJ whole genome shotgun (WGS) entry which is preliminary data.</text>
</comment>
<name>A0A7W8XMW2_9HYPH</name>
<reference evidence="1 2" key="1">
    <citation type="submission" date="2020-08" db="EMBL/GenBank/DDBJ databases">
        <title>Genomic Encyclopedia of Type Strains, Phase IV (KMG-V): Genome sequencing to study the core and pangenomes of soil and plant-associated prokaryotes.</title>
        <authorList>
            <person name="Whitman W."/>
        </authorList>
    </citation>
    <scope>NUCLEOTIDE SEQUENCE [LARGE SCALE GENOMIC DNA]</scope>
    <source>
        <strain evidence="1 2">SEMIA 4064</strain>
    </source>
</reference>
<evidence type="ECO:0000313" key="2">
    <source>
        <dbReference type="Proteomes" id="UP000549882"/>
    </source>
</evidence>
<gene>
    <name evidence="1" type="ORF">GGD50_000915</name>
</gene>
<accession>A0A7W8XMW2</accession>
<dbReference type="EMBL" id="JACHBI010000001">
    <property type="protein sequence ID" value="MBB5572339.1"/>
    <property type="molecule type" value="Genomic_DNA"/>
</dbReference>
<dbReference type="AlphaFoldDB" id="A0A7W8XMW2"/>